<evidence type="ECO:0000256" key="2">
    <source>
        <dbReference type="ARBA" id="ARBA00022485"/>
    </source>
</evidence>
<dbReference type="SUPFAM" id="SSF102114">
    <property type="entry name" value="Radical SAM enzymes"/>
    <property type="match status" value="1"/>
</dbReference>
<dbReference type="InterPro" id="IPR050377">
    <property type="entry name" value="Radical_SAM_PqqE_MftC-like"/>
</dbReference>
<dbReference type="InterPro" id="IPR058240">
    <property type="entry name" value="rSAM_sf"/>
</dbReference>
<comment type="cofactor">
    <cofactor evidence="1">
        <name>[4Fe-4S] cluster</name>
        <dbReference type="ChEBI" id="CHEBI:49883"/>
    </cofactor>
</comment>
<dbReference type="SFLD" id="SFLDS00029">
    <property type="entry name" value="Radical_SAM"/>
    <property type="match status" value="1"/>
</dbReference>
<dbReference type="Pfam" id="PF13186">
    <property type="entry name" value="SPASM"/>
    <property type="match status" value="1"/>
</dbReference>
<evidence type="ECO:0000256" key="4">
    <source>
        <dbReference type="ARBA" id="ARBA00022723"/>
    </source>
</evidence>
<dbReference type="AlphaFoldDB" id="C6BXP3"/>
<dbReference type="Pfam" id="PF04055">
    <property type="entry name" value="Radical_SAM"/>
    <property type="match status" value="1"/>
</dbReference>
<keyword evidence="5" id="KW-0408">Iron</keyword>
<dbReference type="SFLD" id="SFLDG01067">
    <property type="entry name" value="SPASM/twitch_domain_containing"/>
    <property type="match status" value="1"/>
</dbReference>
<dbReference type="InterPro" id="IPR000385">
    <property type="entry name" value="MoaA_NifB_PqqE_Fe-S-bd_CS"/>
</dbReference>
<accession>C6BXP3</accession>
<proteinExistence type="predicted"/>
<protein>
    <submittedName>
        <fullName evidence="8">Radical SAM domain protein</fullName>
    </submittedName>
</protein>
<reference evidence="8 9" key="1">
    <citation type="submission" date="2009-06" db="EMBL/GenBank/DDBJ databases">
        <title>Complete sequence of Desulfovibrio salexigens DSM 2638.</title>
        <authorList>
            <consortium name="US DOE Joint Genome Institute"/>
            <person name="Lucas S."/>
            <person name="Copeland A."/>
            <person name="Lapidus A."/>
            <person name="Glavina del Rio T."/>
            <person name="Tice H."/>
            <person name="Bruce D."/>
            <person name="Goodwin L."/>
            <person name="Pitluck S."/>
            <person name="Munk A.C."/>
            <person name="Brettin T."/>
            <person name="Detter J.C."/>
            <person name="Han C."/>
            <person name="Tapia R."/>
            <person name="Larimer F."/>
            <person name="Land M."/>
            <person name="Hauser L."/>
            <person name="Kyrpides N."/>
            <person name="Anderson I."/>
            <person name="Wall J.D."/>
            <person name="Arkin A.P."/>
            <person name="Dehal P."/>
            <person name="Chivian D."/>
            <person name="Giles B."/>
            <person name="Hazen T.C."/>
        </authorList>
    </citation>
    <scope>NUCLEOTIDE SEQUENCE [LARGE SCALE GENOMIC DNA]</scope>
    <source>
        <strain evidence="9">ATCC 14822 / DSM 2638 / NCIMB 8403 / VKM B-1763</strain>
    </source>
</reference>
<keyword evidence="3" id="KW-0949">S-adenosyl-L-methionine</keyword>
<evidence type="ECO:0000256" key="5">
    <source>
        <dbReference type="ARBA" id="ARBA00023004"/>
    </source>
</evidence>
<dbReference type="RefSeq" id="WP_015850420.1">
    <property type="nucleotide sequence ID" value="NC_012881.1"/>
</dbReference>
<dbReference type="STRING" id="526222.Desal_0534"/>
<dbReference type="Gene3D" id="3.20.20.70">
    <property type="entry name" value="Aldolase class I"/>
    <property type="match status" value="1"/>
</dbReference>
<dbReference type="OrthoDB" id="9782387at2"/>
<dbReference type="PIRSF" id="PIRSF037420">
    <property type="entry name" value="PQQ_syn_pqqE"/>
    <property type="match status" value="1"/>
</dbReference>
<dbReference type="SFLD" id="SFLDG01386">
    <property type="entry name" value="main_SPASM_domain-containing"/>
    <property type="match status" value="1"/>
</dbReference>
<evidence type="ECO:0000256" key="1">
    <source>
        <dbReference type="ARBA" id="ARBA00001966"/>
    </source>
</evidence>
<evidence type="ECO:0000256" key="6">
    <source>
        <dbReference type="ARBA" id="ARBA00023014"/>
    </source>
</evidence>
<dbReference type="GO" id="GO:0051539">
    <property type="term" value="F:4 iron, 4 sulfur cluster binding"/>
    <property type="evidence" value="ECO:0007669"/>
    <property type="project" value="UniProtKB-KW"/>
</dbReference>
<keyword evidence="4" id="KW-0479">Metal-binding</keyword>
<gene>
    <name evidence="8" type="ordered locus">Desal_0534</name>
</gene>
<dbReference type="InterPro" id="IPR007197">
    <property type="entry name" value="rSAM"/>
</dbReference>
<keyword evidence="2" id="KW-0004">4Fe-4S</keyword>
<keyword evidence="9" id="KW-1185">Reference proteome</keyword>
<name>C6BXP3_MARSD</name>
<evidence type="ECO:0000313" key="8">
    <source>
        <dbReference type="EMBL" id="ACS78601.1"/>
    </source>
</evidence>
<dbReference type="InterPro" id="IPR017200">
    <property type="entry name" value="PqqE-like"/>
</dbReference>
<dbReference type="GO" id="GO:0032324">
    <property type="term" value="P:molybdopterin cofactor biosynthetic process"/>
    <property type="evidence" value="ECO:0007669"/>
    <property type="project" value="UniProtKB-ARBA"/>
</dbReference>
<dbReference type="PROSITE" id="PS51918">
    <property type="entry name" value="RADICAL_SAM"/>
    <property type="match status" value="1"/>
</dbReference>
<evidence type="ECO:0000256" key="3">
    <source>
        <dbReference type="ARBA" id="ARBA00022691"/>
    </source>
</evidence>
<dbReference type="CDD" id="cd01335">
    <property type="entry name" value="Radical_SAM"/>
    <property type="match status" value="1"/>
</dbReference>
<dbReference type="EMBL" id="CP001649">
    <property type="protein sequence ID" value="ACS78601.1"/>
    <property type="molecule type" value="Genomic_DNA"/>
</dbReference>
<dbReference type="PROSITE" id="PS01305">
    <property type="entry name" value="MOAA_NIFB_PQQE"/>
    <property type="match status" value="1"/>
</dbReference>
<dbReference type="KEGG" id="dsa:Desal_0534"/>
<dbReference type="InterPro" id="IPR006638">
    <property type="entry name" value="Elp3/MiaA/NifB-like_rSAM"/>
</dbReference>
<keyword evidence="6" id="KW-0411">Iron-sulfur</keyword>
<dbReference type="PANTHER" id="PTHR11228">
    <property type="entry name" value="RADICAL SAM DOMAIN PROTEIN"/>
    <property type="match status" value="1"/>
</dbReference>
<dbReference type="NCBIfam" id="TIGR04085">
    <property type="entry name" value="rSAM_more_4Fe4S"/>
    <property type="match status" value="1"/>
</dbReference>
<dbReference type="InterPro" id="IPR023885">
    <property type="entry name" value="4Fe4S-binding_SPASM_dom"/>
</dbReference>
<dbReference type="GO" id="GO:0046872">
    <property type="term" value="F:metal ion binding"/>
    <property type="evidence" value="ECO:0007669"/>
    <property type="project" value="UniProtKB-KW"/>
</dbReference>
<organism evidence="8 9">
    <name type="scientific">Maridesulfovibrio salexigens (strain ATCC 14822 / DSM 2638 / NCIMB 8403 / VKM B-1763)</name>
    <name type="common">Desulfovibrio salexigens</name>
    <dbReference type="NCBI Taxonomy" id="526222"/>
    <lineage>
        <taxon>Bacteria</taxon>
        <taxon>Pseudomonadati</taxon>
        <taxon>Thermodesulfobacteriota</taxon>
        <taxon>Desulfovibrionia</taxon>
        <taxon>Desulfovibrionales</taxon>
        <taxon>Desulfovibrionaceae</taxon>
        <taxon>Maridesulfovibrio</taxon>
    </lineage>
</organism>
<evidence type="ECO:0000313" key="9">
    <source>
        <dbReference type="Proteomes" id="UP000002601"/>
    </source>
</evidence>
<sequence>MNSNRCWGSPFTTAEIEHTLQNKQLLTAELELSRVCDLRCIYCYASSGEKLNNELDFEEITDAVDQCRDLGARKIIILGGGEPMLYPRIMDVIRYIHELGLEIELFSNGTRITPEIASELYSMGVQPVIKFNSLDPQIQDMLAGKKDAHKAIRQGLNNLLEAGYSKGDIPIGAQTIICRQNYAEIPEMWRWLRTRKIIPYFETITDQGRAKDHMELALNPEQIGELFDELSHIDREEFGIEWEPKPPVAAFSCKRHFYSCTITTTGEVIPCPGVDISAGNLRFDTLENIISQSDVFNNLRNIRQTITGPCKTCDLSAECYGCRGMAHHLNGDYLSSDPLCWRN</sequence>
<dbReference type="PANTHER" id="PTHR11228:SF34">
    <property type="entry name" value="TUNGSTEN-CONTAINING ALDEHYDE FERREDOXIN OXIDOREDUCTASE COFACTOR MODIFYING PROTEIN"/>
    <property type="match status" value="1"/>
</dbReference>
<dbReference type="InterPro" id="IPR013785">
    <property type="entry name" value="Aldolase_TIM"/>
</dbReference>
<dbReference type="GO" id="GO:0003824">
    <property type="term" value="F:catalytic activity"/>
    <property type="evidence" value="ECO:0007669"/>
    <property type="project" value="InterPro"/>
</dbReference>
<evidence type="ECO:0000259" key="7">
    <source>
        <dbReference type="PROSITE" id="PS51918"/>
    </source>
</evidence>
<dbReference type="eggNOG" id="COG0535">
    <property type="taxonomic scope" value="Bacteria"/>
</dbReference>
<feature type="domain" description="Radical SAM core" evidence="7">
    <location>
        <begin position="22"/>
        <end position="241"/>
    </location>
</feature>
<dbReference type="SMART" id="SM00729">
    <property type="entry name" value="Elp3"/>
    <property type="match status" value="1"/>
</dbReference>
<dbReference type="HOGENOM" id="CLU_009273_4_2_7"/>
<dbReference type="Proteomes" id="UP000002601">
    <property type="component" value="Chromosome"/>
</dbReference>